<dbReference type="EMBL" id="FNQM01000004">
    <property type="protein sequence ID" value="SEA39359.1"/>
    <property type="molecule type" value="Genomic_DNA"/>
</dbReference>
<dbReference type="InterPro" id="IPR000120">
    <property type="entry name" value="Amidase"/>
</dbReference>
<evidence type="ECO:0000313" key="2">
    <source>
        <dbReference type="EMBL" id="SEA39359.1"/>
    </source>
</evidence>
<dbReference type="InterPro" id="IPR036928">
    <property type="entry name" value="AS_sf"/>
</dbReference>
<dbReference type="Pfam" id="PF01425">
    <property type="entry name" value="Amidase"/>
    <property type="match status" value="1"/>
</dbReference>
<dbReference type="PANTHER" id="PTHR11895">
    <property type="entry name" value="TRANSAMIDASE"/>
    <property type="match status" value="1"/>
</dbReference>
<dbReference type="Gene3D" id="3.90.1300.10">
    <property type="entry name" value="Amidase signature (AS) domain"/>
    <property type="match status" value="1"/>
</dbReference>
<dbReference type="STRING" id="89524.SAMN05444370_104369"/>
<sequence length="470" mass="49278">MIGSNAFPTIAEASRAIEAGTLSPVALTEFILDRIAALDGRLNAYLTVTADAARAEARDAEAEIRAGRRRGPLHGVPIAFKDIFETAGVPTTCQSRALAGHVPARDATSVAKVRAAGAVGLGKLTTHEFAFGGPSFDILGQPARNPWNTAHFTGGSSSGTGAAVTAGLALGGFGSDTGGSIRLPAAYFGLVGLKPTYGRISRAGVFPLAFSLDHAGPMAWTAEDCAIMLEAMAGHDPADPASADVPAPPYAAMLDRDLTGLRIGVIRHFWEEAEAEPETVAALEAALKVFEGLGAKLVEVRLSPLSDWCATCSLILLSEAFAVHEEWLRGSPEIYGEFMRMRLFLAGAITAADYVQALRRRRELCAEFAAAFADVDVMFTATAAGPAPRIEEMGAFYTFARPLLTMPFNVTGSPALATRAGFSSEGLPLSLSLIGKPFDEATVLAAAHAYEKATEWAARRPSLEAVDAAA</sequence>
<dbReference type="AlphaFoldDB" id="A0A1H4ATX3"/>
<dbReference type="InterPro" id="IPR023631">
    <property type="entry name" value="Amidase_dom"/>
</dbReference>
<protein>
    <submittedName>
        <fullName evidence="2">Aspartyl-tRNA(Asn)/glutamyl-tRNA(Gln) amidotransferase subunit A</fullName>
    </submittedName>
</protein>
<accession>A0A1H4ATX3</accession>
<dbReference type="Proteomes" id="UP000198703">
    <property type="component" value="Unassembled WGS sequence"/>
</dbReference>
<organism evidence="2 3">
    <name type="scientific">Rubrimonas cliftonensis</name>
    <dbReference type="NCBI Taxonomy" id="89524"/>
    <lineage>
        <taxon>Bacteria</taxon>
        <taxon>Pseudomonadati</taxon>
        <taxon>Pseudomonadota</taxon>
        <taxon>Alphaproteobacteria</taxon>
        <taxon>Rhodobacterales</taxon>
        <taxon>Paracoccaceae</taxon>
        <taxon>Rubrimonas</taxon>
    </lineage>
</organism>
<keyword evidence="2" id="KW-0808">Transferase</keyword>
<dbReference type="OrthoDB" id="9777859at2"/>
<evidence type="ECO:0000313" key="3">
    <source>
        <dbReference type="Proteomes" id="UP000198703"/>
    </source>
</evidence>
<reference evidence="2 3" key="1">
    <citation type="submission" date="2016-10" db="EMBL/GenBank/DDBJ databases">
        <authorList>
            <person name="de Groot N.N."/>
        </authorList>
    </citation>
    <scope>NUCLEOTIDE SEQUENCE [LARGE SCALE GENOMIC DNA]</scope>
    <source>
        <strain evidence="2 3">DSM 15345</strain>
    </source>
</reference>
<dbReference type="PANTHER" id="PTHR11895:SF176">
    <property type="entry name" value="AMIDASE AMID-RELATED"/>
    <property type="match status" value="1"/>
</dbReference>
<gene>
    <name evidence="2" type="ORF">SAMN05444370_104369</name>
</gene>
<proteinExistence type="predicted"/>
<dbReference type="GO" id="GO:0016740">
    <property type="term" value="F:transferase activity"/>
    <property type="evidence" value="ECO:0007669"/>
    <property type="project" value="UniProtKB-KW"/>
</dbReference>
<dbReference type="SUPFAM" id="SSF75304">
    <property type="entry name" value="Amidase signature (AS) enzymes"/>
    <property type="match status" value="1"/>
</dbReference>
<dbReference type="RefSeq" id="WP_093252566.1">
    <property type="nucleotide sequence ID" value="NZ_FNQM01000004.1"/>
</dbReference>
<name>A0A1H4ATX3_9RHOB</name>
<keyword evidence="3" id="KW-1185">Reference proteome</keyword>
<evidence type="ECO:0000259" key="1">
    <source>
        <dbReference type="Pfam" id="PF01425"/>
    </source>
</evidence>
<feature type="domain" description="Amidase" evidence="1">
    <location>
        <begin position="27"/>
        <end position="444"/>
    </location>
</feature>